<dbReference type="Pfam" id="PF07157">
    <property type="entry name" value="DNA_circ_N"/>
    <property type="match status" value="1"/>
</dbReference>
<gene>
    <name evidence="2" type="ORF">H9710_07830</name>
</gene>
<evidence type="ECO:0000313" key="2">
    <source>
        <dbReference type="EMBL" id="HJB98473.1"/>
    </source>
</evidence>
<accession>A0A9D2MXB6</accession>
<reference evidence="2" key="1">
    <citation type="journal article" date="2021" name="PeerJ">
        <title>Extensive microbial diversity within the chicken gut microbiome revealed by metagenomics and culture.</title>
        <authorList>
            <person name="Gilroy R."/>
            <person name="Ravi A."/>
            <person name="Getino M."/>
            <person name="Pursley I."/>
            <person name="Horton D.L."/>
            <person name="Alikhan N.F."/>
            <person name="Baker D."/>
            <person name="Gharbi K."/>
            <person name="Hall N."/>
            <person name="Watson M."/>
            <person name="Adriaenssens E.M."/>
            <person name="Foster-Nyarko E."/>
            <person name="Jarju S."/>
            <person name="Secka A."/>
            <person name="Antonio M."/>
            <person name="Oren A."/>
            <person name="Chaudhuri R.R."/>
            <person name="La Ragione R."/>
            <person name="Hildebrand F."/>
            <person name="Pallen M.J."/>
        </authorList>
    </citation>
    <scope>NUCLEOTIDE SEQUENCE</scope>
    <source>
        <strain evidence="2">CHK185-1770</strain>
    </source>
</reference>
<sequence length="171" mass="19457">MRLMGMRFRDFTWKDNPVDLQVKAARRVAETKIPYGQTQVEEVGQERRKVSGKGYFAGEDCMERWNDLQQVFSQGGPGLLQLPGLSPFWAVMDALELEGVSGKDLVRYGFSFTEWAAQETYAGTGVHWAQEGESLWDYGARWNRPVEELVACNPHISDIDWLQQGEKVVVP</sequence>
<dbReference type="InterPro" id="IPR036779">
    <property type="entry name" value="LysM_dom_sf"/>
</dbReference>
<organism evidence="2 3">
    <name type="scientific">Candidatus Acutalibacter pullicola</name>
    <dbReference type="NCBI Taxonomy" id="2838417"/>
    <lineage>
        <taxon>Bacteria</taxon>
        <taxon>Bacillati</taxon>
        <taxon>Bacillota</taxon>
        <taxon>Clostridia</taxon>
        <taxon>Eubacteriales</taxon>
        <taxon>Acutalibacteraceae</taxon>
        <taxon>Acutalibacter</taxon>
    </lineage>
</organism>
<evidence type="ECO:0000313" key="3">
    <source>
        <dbReference type="Proteomes" id="UP000826793"/>
    </source>
</evidence>
<evidence type="ECO:0000259" key="1">
    <source>
        <dbReference type="Pfam" id="PF07157"/>
    </source>
</evidence>
<proteinExistence type="predicted"/>
<protein>
    <submittedName>
        <fullName evidence="2">DNA circularization N-terminal domain-containing protein</fullName>
    </submittedName>
</protein>
<dbReference type="Proteomes" id="UP000826793">
    <property type="component" value="Unassembled WGS sequence"/>
</dbReference>
<reference evidence="2" key="2">
    <citation type="submission" date="2021-04" db="EMBL/GenBank/DDBJ databases">
        <authorList>
            <person name="Gilroy R."/>
        </authorList>
    </citation>
    <scope>NUCLEOTIDE SEQUENCE</scope>
    <source>
        <strain evidence="2">CHK185-1770</strain>
    </source>
</reference>
<feature type="domain" description="DNA circulation N-terminal" evidence="1">
    <location>
        <begin position="21"/>
        <end position="83"/>
    </location>
</feature>
<dbReference type="SUPFAM" id="SSF54106">
    <property type="entry name" value="LysM domain"/>
    <property type="match status" value="1"/>
</dbReference>
<name>A0A9D2MXB6_9FIRM</name>
<dbReference type="EMBL" id="DWXG01000061">
    <property type="protein sequence ID" value="HJB98473.1"/>
    <property type="molecule type" value="Genomic_DNA"/>
</dbReference>
<dbReference type="InterPro" id="IPR009826">
    <property type="entry name" value="DNA_circ_N"/>
</dbReference>
<dbReference type="AlphaFoldDB" id="A0A9D2MXB6"/>
<dbReference type="Gene3D" id="3.10.350.10">
    <property type="entry name" value="LysM domain"/>
    <property type="match status" value="1"/>
</dbReference>
<comment type="caution">
    <text evidence="2">The sequence shown here is derived from an EMBL/GenBank/DDBJ whole genome shotgun (WGS) entry which is preliminary data.</text>
</comment>